<evidence type="ECO:0000256" key="1">
    <source>
        <dbReference type="SAM" id="MobiDB-lite"/>
    </source>
</evidence>
<feature type="signal peptide" evidence="2">
    <location>
        <begin position="1"/>
        <end position="19"/>
    </location>
</feature>
<evidence type="ECO:0000313" key="3">
    <source>
        <dbReference type="EMBL" id="CAD5223651.1"/>
    </source>
</evidence>
<reference evidence="3" key="1">
    <citation type="submission" date="2020-09" db="EMBL/GenBank/DDBJ databases">
        <authorList>
            <person name="Kikuchi T."/>
        </authorList>
    </citation>
    <scope>NUCLEOTIDE SEQUENCE</scope>
    <source>
        <strain evidence="3">SH1</strain>
    </source>
</reference>
<protein>
    <recommendedName>
        <fullName evidence="5">N-acetyllactosaminide beta-1,3-N-acetylglucosaminyltransferase</fullName>
    </recommendedName>
</protein>
<feature type="region of interest" description="Disordered" evidence="1">
    <location>
        <begin position="57"/>
        <end position="98"/>
    </location>
</feature>
<dbReference type="PANTHER" id="PTHR47411">
    <property type="entry name" value="B3GNT1, BETA-1,3-N-ACETYLGUCOSAMINYLTRANSFERASE 1, HOMOLOG"/>
    <property type="match status" value="1"/>
</dbReference>
<evidence type="ECO:0000313" key="4">
    <source>
        <dbReference type="Proteomes" id="UP000614601"/>
    </source>
</evidence>
<comment type="caution">
    <text evidence="3">The sequence shown here is derived from an EMBL/GenBank/DDBJ whole genome shotgun (WGS) entry which is preliminary data.</text>
</comment>
<dbReference type="EMBL" id="CAJFCW020000005">
    <property type="protein sequence ID" value="CAG9118391.1"/>
    <property type="molecule type" value="Genomic_DNA"/>
</dbReference>
<dbReference type="OrthoDB" id="9974378at2759"/>
<keyword evidence="2" id="KW-0732">Signal</keyword>
<evidence type="ECO:0008006" key="5">
    <source>
        <dbReference type="Google" id="ProtNLM"/>
    </source>
</evidence>
<accession>A0A811L7H9</accession>
<organism evidence="3 4">
    <name type="scientific">Bursaphelenchus okinawaensis</name>
    <dbReference type="NCBI Taxonomy" id="465554"/>
    <lineage>
        <taxon>Eukaryota</taxon>
        <taxon>Metazoa</taxon>
        <taxon>Ecdysozoa</taxon>
        <taxon>Nematoda</taxon>
        <taxon>Chromadorea</taxon>
        <taxon>Rhabditida</taxon>
        <taxon>Tylenchina</taxon>
        <taxon>Tylenchomorpha</taxon>
        <taxon>Aphelenchoidea</taxon>
        <taxon>Aphelenchoididae</taxon>
        <taxon>Bursaphelenchus</taxon>
    </lineage>
</organism>
<feature type="compositionally biased region" description="Polar residues" evidence="1">
    <location>
        <begin position="57"/>
        <end position="83"/>
    </location>
</feature>
<feature type="compositionally biased region" description="Basic and acidic residues" evidence="1">
    <location>
        <begin position="84"/>
        <end position="95"/>
    </location>
</feature>
<name>A0A811L7H9_9BILA</name>
<proteinExistence type="predicted"/>
<dbReference type="Proteomes" id="UP000614601">
    <property type="component" value="Unassembled WGS sequence"/>
</dbReference>
<dbReference type="EMBL" id="CAJFDH010000005">
    <property type="protein sequence ID" value="CAD5223651.1"/>
    <property type="molecule type" value="Genomic_DNA"/>
</dbReference>
<keyword evidence="4" id="KW-1185">Reference proteome</keyword>
<dbReference type="AlphaFoldDB" id="A0A811L7H9"/>
<feature type="chain" id="PRO_5036221297" description="N-acetyllactosaminide beta-1,3-N-acetylglucosaminyltransferase" evidence="2">
    <location>
        <begin position="20"/>
        <end position="561"/>
    </location>
</feature>
<gene>
    <name evidence="3" type="ORF">BOKJ2_LOCUS10421</name>
</gene>
<dbReference type="Pfam" id="PF13896">
    <property type="entry name" value="Glyco_transf_49"/>
    <property type="match status" value="1"/>
</dbReference>
<sequence length="561" mass="64552">MLRIKFSHVVLLGLNCILALLFLSQFSVKPVFNAIREQSNDLLMNFNQENYQNKAEIESQNPQSHQVNPAISQNYNNLGNNVKQEGHKEQQDNPEKLQGSEIQPANQINHKEDLGRVQHQQKADLNTLVHHLSEQFKAYQNSKNNSISAKKPSDIVIPVHLPNQSQPLSALTQPKIANLPNQPVDIPKQEKTSAGFDKNKRTLKSHNYKGGYCVMFDHWKADPKYNQSITYVIHASMPFMHYIEPLAEVWDGPISVGVYVPAPDFQYEAGAAQNYGFMESLAKLETFKAAKASGKVSIHLLFDEPERGCEYFVYNESQLTTDYEYLKHMYDHASHIPNYPCQQLRNLARIAMKTRLFVASDIENIPNERYVERMLPLAQKLLIEEARPMVLVHRRFEVSEVVPLPKTKTELKALYDQQKAVEFHKIFYAAGHSIPYLDEWFNVPEDPKKASVFKTVPYTNGQWEPQFVADSYSIPLHDETFPYPHRGHTELGYEVCRAGFEFAVVNDMFTMHKGIKTKASKGETQGVEEARNNYNTVVYNYKKRIDYTYWQTRGKCGTFRP</sequence>
<dbReference type="PANTHER" id="PTHR47411:SF3">
    <property type="entry name" value="I-BETA-1,3-N-ACETYLGLUCOSAMINYLTRANSFERASE"/>
    <property type="match status" value="1"/>
</dbReference>
<evidence type="ECO:0000256" key="2">
    <source>
        <dbReference type="SAM" id="SignalP"/>
    </source>
</evidence>
<dbReference type="Proteomes" id="UP000783686">
    <property type="component" value="Unassembled WGS sequence"/>
</dbReference>